<gene>
    <name evidence="6 7" type="primary">def</name>
    <name evidence="7" type="ORF">AMYX_17040</name>
</gene>
<evidence type="ECO:0000313" key="8">
    <source>
        <dbReference type="Proteomes" id="UP000503640"/>
    </source>
</evidence>
<dbReference type="AlphaFoldDB" id="A0A7I9VKN4"/>
<comment type="cofactor">
    <cofactor evidence="6">
        <name>Fe(2+)</name>
        <dbReference type="ChEBI" id="CHEBI:29033"/>
    </cofactor>
    <text evidence="6">Binds 1 Fe(2+) ion.</text>
</comment>
<name>A0A7I9VKN4_9BACT</name>
<dbReference type="HAMAP" id="MF_00163">
    <property type="entry name" value="Pep_deformylase"/>
    <property type="match status" value="1"/>
</dbReference>
<feature type="binding site" evidence="6">
    <location>
        <position position="92"/>
    </location>
    <ligand>
        <name>Fe cation</name>
        <dbReference type="ChEBI" id="CHEBI:24875"/>
    </ligand>
</feature>
<evidence type="ECO:0000256" key="5">
    <source>
        <dbReference type="ARBA" id="ARBA00023004"/>
    </source>
</evidence>
<dbReference type="GO" id="GO:0046872">
    <property type="term" value="F:metal ion binding"/>
    <property type="evidence" value="ECO:0007669"/>
    <property type="project" value="UniProtKB-KW"/>
</dbReference>
<feature type="binding site" evidence="6">
    <location>
        <position position="134"/>
    </location>
    <ligand>
        <name>Fe cation</name>
        <dbReference type="ChEBI" id="CHEBI:24875"/>
    </ligand>
</feature>
<comment type="similarity">
    <text evidence="1 6">Belongs to the polypeptide deformylase family.</text>
</comment>
<dbReference type="Proteomes" id="UP000503640">
    <property type="component" value="Unassembled WGS sequence"/>
</dbReference>
<dbReference type="InterPro" id="IPR036821">
    <property type="entry name" value="Peptide_deformylase_sf"/>
</dbReference>
<dbReference type="EC" id="3.5.1.88" evidence="6"/>
<dbReference type="GO" id="GO:0042586">
    <property type="term" value="F:peptide deformylase activity"/>
    <property type="evidence" value="ECO:0007669"/>
    <property type="project" value="UniProtKB-UniRule"/>
</dbReference>
<dbReference type="PRINTS" id="PR01576">
    <property type="entry name" value="PDEFORMYLASE"/>
</dbReference>
<keyword evidence="4 6" id="KW-0648">Protein biosynthesis</keyword>
<dbReference type="NCBIfam" id="NF001159">
    <property type="entry name" value="PRK00150.1-3"/>
    <property type="match status" value="1"/>
</dbReference>
<dbReference type="PANTHER" id="PTHR10458">
    <property type="entry name" value="PEPTIDE DEFORMYLASE"/>
    <property type="match status" value="1"/>
</dbReference>
<dbReference type="RefSeq" id="WP_176064424.1">
    <property type="nucleotide sequence ID" value="NZ_BJTG01000003.1"/>
</dbReference>
<dbReference type="PIRSF" id="PIRSF004749">
    <property type="entry name" value="Pep_def"/>
    <property type="match status" value="1"/>
</dbReference>
<accession>A0A7I9VKN4</accession>
<keyword evidence="2 6" id="KW-0479">Metal-binding</keyword>
<evidence type="ECO:0000256" key="2">
    <source>
        <dbReference type="ARBA" id="ARBA00022723"/>
    </source>
</evidence>
<feature type="binding site" evidence="6">
    <location>
        <position position="138"/>
    </location>
    <ligand>
        <name>Fe cation</name>
        <dbReference type="ChEBI" id="CHEBI:24875"/>
    </ligand>
</feature>
<dbReference type="GO" id="GO:0006412">
    <property type="term" value="P:translation"/>
    <property type="evidence" value="ECO:0007669"/>
    <property type="project" value="UniProtKB-UniRule"/>
</dbReference>
<sequence>MIREIIIWPDPVLKQVAKPVDGVDDTIRRLLDDMAETMYAADGVGLAAPQIAVGKRCIVIDASPRQEGQKLIHLVNPQIVKTEGVTTYNEGCLSIPGEAEEVERAAKVWVRALDYAGKPYELECEGLLAIAVQHEHDHLEGTLFVDHLSSLKRELIRRRMKKLKQERAAEQADQIRSASRHESAL</sequence>
<dbReference type="Gene3D" id="3.90.45.10">
    <property type="entry name" value="Peptide deformylase"/>
    <property type="match status" value="1"/>
</dbReference>
<feature type="active site" evidence="6">
    <location>
        <position position="135"/>
    </location>
</feature>
<organism evidence="7 8">
    <name type="scientific">Anaeromyxobacter diazotrophicus</name>
    <dbReference type="NCBI Taxonomy" id="2590199"/>
    <lineage>
        <taxon>Bacteria</taxon>
        <taxon>Pseudomonadati</taxon>
        <taxon>Myxococcota</taxon>
        <taxon>Myxococcia</taxon>
        <taxon>Myxococcales</taxon>
        <taxon>Cystobacterineae</taxon>
        <taxon>Anaeromyxobacteraceae</taxon>
        <taxon>Anaeromyxobacter</taxon>
    </lineage>
</organism>
<evidence type="ECO:0000256" key="1">
    <source>
        <dbReference type="ARBA" id="ARBA00010759"/>
    </source>
</evidence>
<reference evidence="8" key="1">
    <citation type="journal article" date="2020" name="Appl. Environ. Microbiol.">
        <title>Diazotrophic Anaeromyxobacter Isolates from Soils.</title>
        <authorList>
            <person name="Masuda Y."/>
            <person name="Yamanaka H."/>
            <person name="Xu Z.X."/>
            <person name="Shiratori Y."/>
            <person name="Aono T."/>
            <person name="Amachi S."/>
            <person name="Senoo K."/>
            <person name="Itoh H."/>
        </authorList>
    </citation>
    <scope>NUCLEOTIDE SEQUENCE [LARGE SCALE GENOMIC DNA]</scope>
    <source>
        <strain evidence="8">R267</strain>
    </source>
</reference>
<evidence type="ECO:0000256" key="3">
    <source>
        <dbReference type="ARBA" id="ARBA00022801"/>
    </source>
</evidence>
<dbReference type="CDD" id="cd00487">
    <property type="entry name" value="Pep_deformylase"/>
    <property type="match status" value="1"/>
</dbReference>
<dbReference type="InterPro" id="IPR023635">
    <property type="entry name" value="Peptide_deformylase"/>
</dbReference>
<comment type="function">
    <text evidence="6">Removes the formyl group from the N-terminal Met of newly synthesized proteins. Requires at least a dipeptide for an efficient rate of reaction. N-terminal L-methionine is a prerequisite for activity but the enzyme has broad specificity at other positions.</text>
</comment>
<evidence type="ECO:0000256" key="6">
    <source>
        <dbReference type="HAMAP-Rule" id="MF_00163"/>
    </source>
</evidence>
<dbReference type="PANTHER" id="PTHR10458:SF22">
    <property type="entry name" value="PEPTIDE DEFORMYLASE"/>
    <property type="match status" value="1"/>
</dbReference>
<dbReference type="FunFam" id="3.90.45.10:FF:000005">
    <property type="entry name" value="Peptide deformylase"/>
    <property type="match status" value="1"/>
</dbReference>
<dbReference type="Pfam" id="PF01327">
    <property type="entry name" value="Pep_deformylase"/>
    <property type="match status" value="1"/>
</dbReference>
<evidence type="ECO:0000256" key="4">
    <source>
        <dbReference type="ARBA" id="ARBA00022917"/>
    </source>
</evidence>
<evidence type="ECO:0000313" key="7">
    <source>
        <dbReference type="EMBL" id="GEJ56963.1"/>
    </source>
</evidence>
<keyword evidence="8" id="KW-1185">Reference proteome</keyword>
<dbReference type="SUPFAM" id="SSF56420">
    <property type="entry name" value="Peptide deformylase"/>
    <property type="match status" value="1"/>
</dbReference>
<dbReference type="EMBL" id="BJTG01000003">
    <property type="protein sequence ID" value="GEJ56963.1"/>
    <property type="molecule type" value="Genomic_DNA"/>
</dbReference>
<comment type="catalytic activity">
    <reaction evidence="6">
        <text>N-terminal N-formyl-L-methionyl-[peptide] + H2O = N-terminal L-methionyl-[peptide] + formate</text>
        <dbReference type="Rhea" id="RHEA:24420"/>
        <dbReference type="Rhea" id="RHEA-COMP:10639"/>
        <dbReference type="Rhea" id="RHEA-COMP:10640"/>
        <dbReference type="ChEBI" id="CHEBI:15377"/>
        <dbReference type="ChEBI" id="CHEBI:15740"/>
        <dbReference type="ChEBI" id="CHEBI:49298"/>
        <dbReference type="ChEBI" id="CHEBI:64731"/>
        <dbReference type="EC" id="3.5.1.88"/>
    </reaction>
</comment>
<keyword evidence="3 6" id="KW-0378">Hydrolase</keyword>
<dbReference type="NCBIfam" id="TIGR00079">
    <property type="entry name" value="pept_deformyl"/>
    <property type="match status" value="1"/>
</dbReference>
<comment type="caution">
    <text evidence="7">The sequence shown here is derived from an EMBL/GenBank/DDBJ whole genome shotgun (WGS) entry which is preliminary data.</text>
</comment>
<proteinExistence type="inferred from homology"/>
<keyword evidence="5 6" id="KW-0408">Iron</keyword>
<protein>
    <recommendedName>
        <fullName evidence="6">Peptide deformylase</fullName>
        <shortName evidence="6">PDF</shortName>
        <ecNumber evidence="6">3.5.1.88</ecNumber>
    </recommendedName>
    <alternativeName>
        <fullName evidence="6">Polypeptide deformylase</fullName>
    </alternativeName>
</protein>